<proteinExistence type="predicted"/>
<comment type="caution">
    <text evidence="1">The sequence shown here is derived from an EMBL/GenBank/DDBJ whole genome shotgun (WGS) entry which is preliminary data.</text>
</comment>
<evidence type="ECO:0000313" key="2">
    <source>
        <dbReference type="Proteomes" id="UP000886523"/>
    </source>
</evidence>
<name>A0A9P6AGD6_9AGAM</name>
<accession>A0A9P6AGD6</accession>
<dbReference type="EMBL" id="MU129164">
    <property type="protein sequence ID" value="KAF9505264.1"/>
    <property type="molecule type" value="Genomic_DNA"/>
</dbReference>
<protein>
    <submittedName>
        <fullName evidence="1">Uncharacterized protein</fullName>
    </submittedName>
</protein>
<organism evidence="1 2">
    <name type="scientific">Hydnum rufescens UP504</name>
    <dbReference type="NCBI Taxonomy" id="1448309"/>
    <lineage>
        <taxon>Eukaryota</taxon>
        <taxon>Fungi</taxon>
        <taxon>Dikarya</taxon>
        <taxon>Basidiomycota</taxon>
        <taxon>Agaricomycotina</taxon>
        <taxon>Agaricomycetes</taxon>
        <taxon>Cantharellales</taxon>
        <taxon>Hydnaceae</taxon>
        <taxon>Hydnum</taxon>
    </lineage>
</organism>
<sequence length="139" mass="15402">MAFTSGAAPDFNTGVTIALTKKDVADKRPNWSPSTLEEVSPAYVWDTFFNPTSPYIRRIQTERTSAELDLGYYALPSESDIGMFALGNTTDSRASGVSAEEVVVHLEAKMRGTSGVRFKEKGMLARCCETIRDGRLKWR</sequence>
<reference evidence="1" key="1">
    <citation type="journal article" date="2020" name="Nat. Commun.">
        <title>Large-scale genome sequencing of mycorrhizal fungi provides insights into the early evolution of symbiotic traits.</title>
        <authorList>
            <person name="Miyauchi S."/>
            <person name="Kiss E."/>
            <person name="Kuo A."/>
            <person name="Drula E."/>
            <person name="Kohler A."/>
            <person name="Sanchez-Garcia M."/>
            <person name="Morin E."/>
            <person name="Andreopoulos B."/>
            <person name="Barry K.W."/>
            <person name="Bonito G."/>
            <person name="Buee M."/>
            <person name="Carver A."/>
            <person name="Chen C."/>
            <person name="Cichocki N."/>
            <person name="Clum A."/>
            <person name="Culley D."/>
            <person name="Crous P.W."/>
            <person name="Fauchery L."/>
            <person name="Girlanda M."/>
            <person name="Hayes R.D."/>
            <person name="Keri Z."/>
            <person name="LaButti K."/>
            <person name="Lipzen A."/>
            <person name="Lombard V."/>
            <person name="Magnuson J."/>
            <person name="Maillard F."/>
            <person name="Murat C."/>
            <person name="Nolan M."/>
            <person name="Ohm R.A."/>
            <person name="Pangilinan J."/>
            <person name="Pereira M.F."/>
            <person name="Perotto S."/>
            <person name="Peter M."/>
            <person name="Pfister S."/>
            <person name="Riley R."/>
            <person name="Sitrit Y."/>
            <person name="Stielow J.B."/>
            <person name="Szollosi G."/>
            <person name="Zifcakova L."/>
            <person name="Stursova M."/>
            <person name="Spatafora J.W."/>
            <person name="Tedersoo L."/>
            <person name="Vaario L.M."/>
            <person name="Yamada A."/>
            <person name="Yan M."/>
            <person name="Wang P."/>
            <person name="Xu J."/>
            <person name="Bruns T."/>
            <person name="Baldrian P."/>
            <person name="Vilgalys R."/>
            <person name="Dunand C."/>
            <person name="Henrissat B."/>
            <person name="Grigoriev I.V."/>
            <person name="Hibbett D."/>
            <person name="Nagy L.G."/>
            <person name="Martin F.M."/>
        </authorList>
    </citation>
    <scope>NUCLEOTIDE SEQUENCE</scope>
    <source>
        <strain evidence="1">UP504</strain>
    </source>
</reference>
<evidence type="ECO:0000313" key="1">
    <source>
        <dbReference type="EMBL" id="KAF9505264.1"/>
    </source>
</evidence>
<keyword evidence="2" id="KW-1185">Reference proteome</keyword>
<gene>
    <name evidence="1" type="ORF">BS47DRAFT_562525</name>
</gene>
<dbReference type="OrthoDB" id="1737613at2759"/>
<dbReference type="Proteomes" id="UP000886523">
    <property type="component" value="Unassembled WGS sequence"/>
</dbReference>
<dbReference type="Gene3D" id="3.90.226.10">
    <property type="entry name" value="2-enoyl-CoA Hydratase, Chain A, domain 1"/>
    <property type="match status" value="1"/>
</dbReference>
<dbReference type="AlphaFoldDB" id="A0A9P6AGD6"/>